<dbReference type="Pfam" id="PF13927">
    <property type="entry name" value="Ig_3"/>
    <property type="match status" value="1"/>
</dbReference>
<dbReference type="Ensembl" id="ENSNMLT00000005199.1">
    <property type="protein sequence ID" value="ENSNMLP00000004539.1"/>
    <property type="gene ID" value="ENSNMLG00000003336.1"/>
</dbReference>
<dbReference type="PROSITE" id="PS50835">
    <property type="entry name" value="IG_LIKE"/>
    <property type="match status" value="3"/>
</dbReference>
<dbReference type="InterPro" id="IPR007110">
    <property type="entry name" value="Ig-like_dom"/>
</dbReference>
<dbReference type="SMART" id="SM00408">
    <property type="entry name" value="IGc2"/>
    <property type="match status" value="4"/>
</dbReference>
<dbReference type="InterPro" id="IPR003599">
    <property type="entry name" value="Ig_sub"/>
</dbReference>
<dbReference type="SUPFAM" id="SSF48726">
    <property type="entry name" value="Immunoglobulin"/>
    <property type="match status" value="3"/>
</dbReference>
<dbReference type="InterPro" id="IPR036179">
    <property type="entry name" value="Ig-like_dom_sf"/>
</dbReference>
<dbReference type="Proteomes" id="UP000694523">
    <property type="component" value="Unplaced"/>
</dbReference>
<dbReference type="Pfam" id="PF13895">
    <property type="entry name" value="Ig_2"/>
    <property type="match status" value="2"/>
</dbReference>
<dbReference type="InterPro" id="IPR003598">
    <property type="entry name" value="Ig_sub2"/>
</dbReference>
<reference evidence="2" key="1">
    <citation type="submission" date="2025-08" db="UniProtKB">
        <authorList>
            <consortium name="Ensembl"/>
        </authorList>
    </citation>
    <scope>IDENTIFICATION</scope>
</reference>
<evidence type="ECO:0000313" key="3">
    <source>
        <dbReference type="Proteomes" id="UP000694523"/>
    </source>
</evidence>
<accession>A0A8C6SCR6</accession>
<dbReference type="InterPro" id="IPR013783">
    <property type="entry name" value="Ig-like_fold"/>
</dbReference>
<dbReference type="Gene3D" id="2.60.40.10">
    <property type="entry name" value="Immunoglobulins"/>
    <property type="match status" value="4"/>
</dbReference>
<feature type="domain" description="Ig-like" evidence="1">
    <location>
        <begin position="279"/>
        <end position="366"/>
    </location>
</feature>
<evidence type="ECO:0000259" key="1">
    <source>
        <dbReference type="PROSITE" id="PS50835"/>
    </source>
</evidence>
<feature type="domain" description="Ig-like" evidence="1">
    <location>
        <begin position="101"/>
        <end position="180"/>
    </location>
</feature>
<reference evidence="2" key="2">
    <citation type="submission" date="2025-09" db="UniProtKB">
        <authorList>
            <consortium name="Ensembl"/>
        </authorList>
    </citation>
    <scope>IDENTIFICATION</scope>
</reference>
<keyword evidence="3" id="KW-1185">Reference proteome</keyword>
<proteinExistence type="predicted"/>
<organism evidence="2 3">
    <name type="scientific">Neogobius melanostomus</name>
    <name type="common">round goby</name>
    <dbReference type="NCBI Taxonomy" id="47308"/>
    <lineage>
        <taxon>Eukaryota</taxon>
        <taxon>Metazoa</taxon>
        <taxon>Chordata</taxon>
        <taxon>Craniata</taxon>
        <taxon>Vertebrata</taxon>
        <taxon>Euteleostomi</taxon>
        <taxon>Actinopterygii</taxon>
        <taxon>Neopterygii</taxon>
        <taxon>Teleostei</taxon>
        <taxon>Neoteleostei</taxon>
        <taxon>Acanthomorphata</taxon>
        <taxon>Gobiaria</taxon>
        <taxon>Gobiiformes</taxon>
        <taxon>Gobioidei</taxon>
        <taxon>Gobiidae</taxon>
        <taxon>Benthophilinae</taxon>
        <taxon>Neogobiini</taxon>
        <taxon>Neogobius</taxon>
    </lineage>
</organism>
<protein>
    <recommendedName>
        <fullName evidence="1">Ig-like domain-containing protein</fullName>
    </recommendedName>
</protein>
<feature type="domain" description="Ig-like" evidence="1">
    <location>
        <begin position="187"/>
        <end position="275"/>
    </location>
</feature>
<dbReference type="AlphaFoldDB" id="A0A8C6SCR6"/>
<name>A0A8C6SCR6_9GOBI</name>
<dbReference type="SMART" id="SM00409">
    <property type="entry name" value="IG"/>
    <property type="match status" value="4"/>
</dbReference>
<evidence type="ECO:0000313" key="2">
    <source>
        <dbReference type="Ensembl" id="ENSNMLP00000004539.1"/>
    </source>
</evidence>
<sequence>KRRSVCGAWSVTTENQCFLRGTSAVIQCSYDYPYWHSVRKVEWLKYSSDQRLQVLTSDRFEFVGDKRYNCNLRINNIRHTDEGLYTFRFETNWDKWTSRWPVRISVKDLIASVQPPTMTEGEVVTLTCRSGCNTQTDVQSVWFREGQQMSNIKFKASKEDAGRYTCALLGQDRIQSNAVSLIVQYAPKNVMLSMSPSDDIMLGSSLIFSCSCEANPPVAHSGYSLFKDGHFISDGPNHIISEVQLSDSGQYYCQAGNSITWTGSRLFQSSTTHVNVQYPPMNVSILVDSAEVTEGSVVNMTCHSNGNPPAFGYTWYRIDSASPSVFLAGSGPVLSLSPVEAFHSGLYMCHTWNRHGENNSTMLLLSVKTKDCM</sequence>
<dbReference type="PANTHER" id="PTHR46013">
    <property type="entry name" value="VASCULAR CELL ADHESION MOLECULE 1"/>
    <property type="match status" value="1"/>
</dbReference>
<dbReference type="PANTHER" id="PTHR46013:SF4">
    <property type="entry name" value="B-CELL RECEPTOR CD22-RELATED"/>
    <property type="match status" value="1"/>
</dbReference>